<sequence length="951" mass="103340">MDEVLRAQARQFETGRRRQPLKTQRIVFLVVAAAAPLAAMMGNLPIALGRGNGAGTPGAYLFAGLVLLLFAIGYAAMSRRVVNSGAFYTYVARGLGRPPGVAAAFVALLAYISFTFGMAAFFGYVVDAMLTTIGVPGPWLAYSVAGLLAIAWLGYRSIDLSSRILGILMIAEVAVLAIFDVSVLLSRGAAALPFDAFAPQTVFVPGLGVSLMFAFTSFVGFESAALYGEEARDPRRSVPVATYAAVLLIGTFYLLTAWITVGAIPRETLAARTASDGGMLIYKLLVHYSGETVAGVTALLLCTSVLASYLALHNAASRYIFVLARDRLLPAPLGRFHPRRYAPSNASLLVSGLTALSLIALGVTQLDPYRAGMPVLIGFGTLGIVLLQALAGFAIVAYFVRRRGAGIGTLIAASLGAVGLSLATALATLNFDLLTTSQLAWVPWLPLVYLLAMLAGVAYALRLRRAQPKLYDALAQSDLRTDSARRAHTVPTRYDGSWCIVGGGPCGLLAARAFKLAGIPYEQFERHADVGGIWDLDNPGSSMYESAHFISSKYTSGFYGMPMPDQFPDYPSHRQILSYIRDFADTYGLRSAIRFGVEVRDAQPLGEGACDGWRVTLSTGETRVYRGLVCANGVTWHPNRPQYPGLDQFAGEVRHTVDYRSADALRGRRVLIIGAGNSGVDIACDAARHAQSAVISLRRGYHFIPKHIFGVPTDVFLAGGVHPPDGVVIPDDPQKMMAALVGDLTRYGLPAPDHQVMESHPIMNSQILHYLAHGDLRAQGEVRSFTRDGVIFADGTQECFDLVLFATGYEYRIPYLDERLFTWKQGHPELYLNIFHRQLQGLAVVGFVEFASAGYQRFDEIAQMAAMDACLMQSPREGDAWRAMKAEHRPNLRGEMQYIDSPRHANYVDVRVYRRVLAEIRERFGWPDPDHGLYEGLRARDGTASRVPAAA</sequence>
<evidence type="ECO:0000256" key="9">
    <source>
        <dbReference type="ARBA" id="ARBA00023136"/>
    </source>
</evidence>
<keyword evidence="5" id="KW-0274">FAD</keyword>
<keyword evidence="4 10" id="KW-0812">Transmembrane</keyword>
<evidence type="ECO:0000256" key="10">
    <source>
        <dbReference type="SAM" id="Phobius"/>
    </source>
</evidence>
<dbReference type="EMBL" id="JAAVXB010000009">
    <property type="protein sequence ID" value="NKF23680.1"/>
    <property type="molecule type" value="Genomic_DNA"/>
</dbReference>
<feature type="transmembrane region" description="Helical" evidence="10">
    <location>
        <begin position="137"/>
        <end position="155"/>
    </location>
</feature>
<keyword evidence="7 10" id="KW-1133">Transmembrane helix</keyword>
<dbReference type="InterPro" id="IPR000960">
    <property type="entry name" value="Flavin_mOase"/>
</dbReference>
<keyword evidence="8" id="KW-0560">Oxidoreductase</keyword>
<accession>A0A969WCP6</accession>
<dbReference type="Pfam" id="PF13520">
    <property type="entry name" value="AA_permease_2"/>
    <property type="match status" value="1"/>
</dbReference>
<evidence type="ECO:0000256" key="5">
    <source>
        <dbReference type="ARBA" id="ARBA00022827"/>
    </source>
</evidence>
<evidence type="ECO:0000256" key="6">
    <source>
        <dbReference type="ARBA" id="ARBA00022857"/>
    </source>
</evidence>
<feature type="transmembrane region" description="Helical" evidence="10">
    <location>
        <begin position="167"/>
        <end position="190"/>
    </location>
</feature>
<keyword evidence="6" id="KW-0521">NADP</keyword>
<dbReference type="InterPro" id="IPR020946">
    <property type="entry name" value="Flavin_mOase-like"/>
</dbReference>
<dbReference type="GO" id="GO:0050660">
    <property type="term" value="F:flavin adenine dinucleotide binding"/>
    <property type="evidence" value="ECO:0007669"/>
    <property type="project" value="InterPro"/>
</dbReference>
<dbReference type="RefSeq" id="WP_168149006.1">
    <property type="nucleotide sequence ID" value="NZ_JAAVXB010000009.1"/>
</dbReference>
<evidence type="ECO:0000313" key="12">
    <source>
        <dbReference type="Proteomes" id="UP000653472"/>
    </source>
</evidence>
<dbReference type="InterPro" id="IPR050346">
    <property type="entry name" value="FMO-like"/>
</dbReference>
<dbReference type="PRINTS" id="PR00370">
    <property type="entry name" value="FMOXYGENASE"/>
</dbReference>
<feature type="transmembrane region" description="Helical" evidence="10">
    <location>
        <begin position="202"/>
        <end position="228"/>
    </location>
</feature>
<dbReference type="Proteomes" id="UP000653472">
    <property type="component" value="Unassembled WGS sequence"/>
</dbReference>
<dbReference type="GO" id="GO:0004499">
    <property type="term" value="F:N,N-dimethylaniline monooxygenase activity"/>
    <property type="evidence" value="ECO:0007669"/>
    <property type="project" value="InterPro"/>
</dbReference>
<evidence type="ECO:0000313" key="11">
    <source>
        <dbReference type="EMBL" id="NKF23680.1"/>
    </source>
</evidence>
<proteinExistence type="inferred from homology"/>
<comment type="caution">
    <text evidence="11">The sequence shown here is derived from an EMBL/GenBank/DDBJ whole genome shotgun (WGS) entry which is preliminary data.</text>
</comment>
<evidence type="ECO:0000256" key="2">
    <source>
        <dbReference type="ARBA" id="ARBA00009183"/>
    </source>
</evidence>
<feature type="transmembrane region" description="Helical" evidence="10">
    <location>
        <begin position="345"/>
        <end position="363"/>
    </location>
</feature>
<name>A0A969WCP6_9GAMM</name>
<evidence type="ECO:0000256" key="7">
    <source>
        <dbReference type="ARBA" id="ARBA00022989"/>
    </source>
</evidence>
<evidence type="ECO:0000256" key="8">
    <source>
        <dbReference type="ARBA" id="ARBA00023002"/>
    </source>
</evidence>
<feature type="transmembrane region" description="Helical" evidence="10">
    <location>
        <begin position="26"/>
        <end position="46"/>
    </location>
</feature>
<keyword evidence="12" id="KW-1185">Reference proteome</keyword>
<gene>
    <name evidence="11" type="ORF">G7Y82_15285</name>
</gene>
<dbReference type="GO" id="GO:0050661">
    <property type="term" value="F:NADP binding"/>
    <property type="evidence" value="ECO:0007669"/>
    <property type="project" value="InterPro"/>
</dbReference>
<dbReference type="AlphaFoldDB" id="A0A969WCP6"/>
<organism evidence="11 12">
    <name type="scientific">Solimonas marina</name>
    <dbReference type="NCBI Taxonomy" id="2714601"/>
    <lineage>
        <taxon>Bacteria</taxon>
        <taxon>Pseudomonadati</taxon>
        <taxon>Pseudomonadota</taxon>
        <taxon>Gammaproteobacteria</taxon>
        <taxon>Nevskiales</taxon>
        <taxon>Nevskiaceae</taxon>
        <taxon>Solimonas</taxon>
    </lineage>
</organism>
<dbReference type="Gene3D" id="1.20.1740.10">
    <property type="entry name" value="Amino acid/polyamine transporter I"/>
    <property type="match status" value="1"/>
</dbReference>
<feature type="transmembrane region" description="Helical" evidence="10">
    <location>
        <begin position="58"/>
        <end position="77"/>
    </location>
</feature>
<dbReference type="SUPFAM" id="SSF51905">
    <property type="entry name" value="FAD/NAD(P)-binding domain"/>
    <property type="match status" value="2"/>
</dbReference>
<evidence type="ECO:0000256" key="3">
    <source>
        <dbReference type="ARBA" id="ARBA00022630"/>
    </source>
</evidence>
<feature type="transmembrane region" description="Helical" evidence="10">
    <location>
        <begin position="375"/>
        <end position="400"/>
    </location>
</feature>
<dbReference type="Pfam" id="PF00743">
    <property type="entry name" value="FMO-like"/>
    <property type="match status" value="1"/>
</dbReference>
<comment type="subcellular location">
    <subcellularLocation>
        <location evidence="1">Membrane</location>
        <topology evidence="1">Multi-pass membrane protein</topology>
    </subcellularLocation>
</comment>
<evidence type="ECO:0000256" key="4">
    <source>
        <dbReference type="ARBA" id="ARBA00022692"/>
    </source>
</evidence>
<comment type="similarity">
    <text evidence="2">Belongs to the FMO family.</text>
</comment>
<evidence type="ECO:0000256" key="1">
    <source>
        <dbReference type="ARBA" id="ARBA00004141"/>
    </source>
</evidence>
<protein>
    <submittedName>
        <fullName evidence="11">Amino acid permease</fullName>
    </submittedName>
</protein>
<feature type="transmembrane region" description="Helical" evidence="10">
    <location>
        <begin position="240"/>
        <end position="261"/>
    </location>
</feature>
<reference evidence="11" key="1">
    <citation type="submission" date="2020-03" db="EMBL/GenBank/DDBJ databases">
        <title>Solimonas marina sp. nov., isolated from deep seawater of the Pacific Ocean.</title>
        <authorList>
            <person name="Liu X."/>
            <person name="Lai Q."/>
            <person name="Sun F."/>
            <person name="Gai Y."/>
            <person name="Li G."/>
            <person name="Shao Z."/>
        </authorList>
    </citation>
    <scope>NUCLEOTIDE SEQUENCE</scope>
    <source>
        <strain evidence="11">C16B3</strain>
    </source>
</reference>
<feature type="transmembrane region" description="Helical" evidence="10">
    <location>
        <begin position="292"/>
        <end position="312"/>
    </location>
</feature>
<dbReference type="InterPro" id="IPR036188">
    <property type="entry name" value="FAD/NAD-bd_sf"/>
</dbReference>
<dbReference type="Gene3D" id="3.50.50.60">
    <property type="entry name" value="FAD/NAD(P)-binding domain"/>
    <property type="match status" value="1"/>
</dbReference>
<feature type="transmembrane region" description="Helical" evidence="10">
    <location>
        <begin position="441"/>
        <end position="461"/>
    </location>
</feature>
<keyword evidence="3" id="KW-0285">Flavoprotein</keyword>
<dbReference type="GO" id="GO:0022857">
    <property type="term" value="F:transmembrane transporter activity"/>
    <property type="evidence" value="ECO:0007669"/>
    <property type="project" value="InterPro"/>
</dbReference>
<keyword evidence="9 10" id="KW-0472">Membrane</keyword>
<dbReference type="GO" id="GO:0016020">
    <property type="term" value="C:membrane"/>
    <property type="evidence" value="ECO:0007669"/>
    <property type="project" value="UniProtKB-SubCell"/>
</dbReference>
<feature type="transmembrane region" description="Helical" evidence="10">
    <location>
        <begin position="407"/>
        <end position="429"/>
    </location>
</feature>
<dbReference type="InterPro" id="IPR002293">
    <property type="entry name" value="AA/rel_permease1"/>
</dbReference>
<feature type="transmembrane region" description="Helical" evidence="10">
    <location>
        <begin position="98"/>
        <end position="125"/>
    </location>
</feature>
<dbReference type="PANTHER" id="PTHR23023">
    <property type="entry name" value="DIMETHYLANILINE MONOOXYGENASE"/>
    <property type="match status" value="1"/>
</dbReference>